<evidence type="ECO:0000256" key="1">
    <source>
        <dbReference type="ARBA" id="ARBA00023242"/>
    </source>
</evidence>
<dbReference type="KEGG" id="pgri:PgNI_00885"/>
<dbReference type="SUPFAM" id="SSF57701">
    <property type="entry name" value="Zn2/Cys6 DNA-binding domain"/>
    <property type="match status" value="1"/>
</dbReference>
<dbReference type="GeneID" id="41955876"/>
<evidence type="ECO:0000313" key="5">
    <source>
        <dbReference type="RefSeq" id="XP_030988311.1"/>
    </source>
</evidence>
<feature type="domain" description="Zn(2)-C6 fungal-type" evidence="3">
    <location>
        <begin position="10"/>
        <end position="38"/>
    </location>
</feature>
<reference evidence="5" key="2">
    <citation type="submission" date="2019-10" db="EMBL/GenBank/DDBJ databases">
        <authorList>
            <consortium name="NCBI Genome Project"/>
        </authorList>
    </citation>
    <scope>NUCLEOTIDE SEQUENCE</scope>
    <source>
        <strain evidence="5">NI907</strain>
    </source>
</reference>
<dbReference type="PROSITE" id="PS00463">
    <property type="entry name" value="ZN2_CY6_FUNGAL_1"/>
    <property type="match status" value="1"/>
</dbReference>
<dbReference type="AlphaFoldDB" id="A0A6P8BMI9"/>
<dbReference type="PANTHER" id="PTHR38111:SF9">
    <property type="entry name" value="ZN(2)-C6 FUNGAL-TYPE DOMAIN-CONTAINING PROTEIN"/>
    <property type="match status" value="1"/>
</dbReference>
<dbReference type="InterPro" id="IPR036864">
    <property type="entry name" value="Zn2-C6_fun-type_DNA-bd_sf"/>
</dbReference>
<evidence type="ECO:0000313" key="4">
    <source>
        <dbReference type="Proteomes" id="UP000515153"/>
    </source>
</evidence>
<proteinExistence type="predicted"/>
<dbReference type="SMART" id="SM00066">
    <property type="entry name" value="GAL4"/>
    <property type="match status" value="1"/>
</dbReference>
<keyword evidence="1" id="KW-0539">Nucleus</keyword>
<dbReference type="InterPro" id="IPR053178">
    <property type="entry name" value="Osmoadaptation_assoc"/>
</dbReference>
<name>A0A6P8BMI9_PYRGI</name>
<keyword evidence="4" id="KW-1185">Reference proteome</keyword>
<organism evidence="4 5">
    <name type="scientific">Pyricularia grisea</name>
    <name type="common">Crabgrass-specific blast fungus</name>
    <name type="synonym">Magnaporthe grisea</name>
    <dbReference type="NCBI Taxonomy" id="148305"/>
    <lineage>
        <taxon>Eukaryota</taxon>
        <taxon>Fungi</taxon>
        <taxon>Dikarya</taxon>
        <taxon>Ascomycota</taxon>
        <taxon>Pezizomycotina</taxon>
        <taxon>Sordariomycetes</taxon>
        <taxon>Sordariomycetidae</taxon>
        <taxon>Magnaporthales</taxon>
        <taxon>Pyriculariaceae</taxon>
        <taxon>Pyricularia</taxon>
    </lineage>
</organism>
<evidence type="ECO:0000259" key="3">
    <source>
        <dbReference type="PROSITE" id="PS50048"/>
    </source>
</evidence>
<dbReference type="Proteomes" id="UP000515153">
    <property type="component" value="Unplaced"/>
</dbReference>
<dbReference type="PROSITE" id="PS50048">
    <property type="entry name" value="ZN2_CY6_FUNGAL_2"/>
    <property type="match status" value="1"/>
</dbReference>
<reference evidence="5" key="1">
    <citation type="journal article" date="2019" name="Mol. Biol. Evol.">
        <title>Blast fungal genomes show frequent chromosomal changes, gene gains and losses, and effector gene turnover.</title>
        <authorList>
            <person name="Gomez Luciano L.B."/>
            <person name="Jason Tsai I."/>
            <person name="Chuma I."/>
            <person name="Tosa Y."/>
            <person name="Chen Y.H."/>
            <person name="Li J.Y."/>
            <person name="Li M.Y."/>
            <person name="Jade Lu M.Y."/>
            <person name="Nakayashiki H."/>
            <person name="Li W.H."/>
        </authorList>
    </citation>
    <scope>NUCLEOTIDE SEQUENCE</scope>
    <source>
        <strain evidence="5">NI907</strain>
    </source>
</reference>
<dbReference type="PANTHER" id="PTHR38111">
    <property type="entry name" value="ZN(2)-C6 FUNGAL-TYPE DOMAIN-CONTAINING PROTEIN-RELATED"/>
    <property type="match status" value="1"/>
</dbReference>
<dbReference type="Pfam" id="PF00172">
    <property type="entry name" value="Zn_clus"/>
    <property type="match status" value="1"/>
</dbReference>
<dbReference type="InterPro" id="IPR001138">
    <property type="entry name" value="Zn2Cys6_DnaBD"/>
</dbReference>
<gene>
    <name evidence="5" type="ORF">PgNI_00885</name>
</gene>
<feature type="region of interest" description="Disordered" evidence="2">
    <location>
        <begin position="52"/>
        <end position="107"/>
    </location>
</feature>
<dbReference type="GO" id="GO:0000981">
    <property type="term" value="F:DNA-binding transcription factor activity, RNA polymerase II-specific"/>
    <property type="evidence" value="ECO:0007669"/>
    <property type="project" value="InterPro"/>
</dbReference>
<dbReference type="GO" id="GO:0008270">
    <property type="term" value="F:zinc ion binding"/>
    <property type="evidence" value="ECO:0007669"/>
    <property type="project" value="InterPro"/>
</dbReference>
<feature type="compositionally biased region" description="Basic residues" evidence="2">
    <location>
        <begin position="58"/>
        <end position="72"/>
    </location>
</feature>
<evidence type="ECO:0000256" key="2">
    <source>
        <dbReference type="SAM" id="MobiDB-lite"/>
    </source>
</evidence>
<dbReference type="Gene3D" id="4.10.240.10">
    <property type="entry name" value="Zn(2)-C6 fungal-type DNA-binding domain"/>
    <property type="match status" value="1"/>
</dbReference>
<sequence>MVGVAGKYKGCNTCRGRRVKCDNTRPYCRKCTDSGRDCGGYERERVFIIGTPREHGRCSSHPRRAVSGRSSRKTPASSGSDRPESEEPAVLRLEGAPETPVGSRMDGFDMVPTEPLRPAWDDLVSVSCSRVTLSLQIASLNTDLSMVDQSGQVSNDSRLKTISLPPYKCPDARRSMDDNDSEMRSHCLTHISDVEEVRDEISGKVTGTDSICLFLFERNWSALSSSLPSWIQDPAPSNSVRHLGPENFKKFPAHHFFARVYRPNALFAAIINHKSTFLASPEWTSVPWELHSKSDIDRLLDVIALIPALLSRADHILPHTPTLERRMLANDLLGNCLNVQGLLDGWLLSVDHDLASDGTPVPQQLYWVNAIDDSTNIPFADSTYGFRDLKMATALIYYWTALLILLPCIERLNQAIYEPIPGSFPQLFPAEFYSMTQPGSMSMGLMATPLPGGLGSMVTTTSSSSGGVSSGHKSTQELAVSICRSLDFALERSVQPDLLAVPLTVVEEHYREINMATGEAAMELMWCQAFREQLTAKGQGIADVVQRRTWREVRRFGP</sequence>
<dbReference type="RefSeq" id="XP_030988311.1">
    <property type="nucleotide sequence ID" value="XM_031120962.1"/>
</dbReference>
<reference evidence="5" key="3">
    <citation type="submission" date="2025-08" db="UniProtKB">
        <authorList>
            <consortium name="RefSeq"/>
        </authorList>
    </citation>
    <scope>IDENTIFICATION</scope>
    <source>
        <strain evidence="5">NI907</strain>
    </source>
</reference>
<accession>A0A6P8BMI9</accession>
<protein>
    <recommendedName>
        <fullName evidence="3">Zn(2)-C6 fungal-type domain-containing protein</fullName>
    </recommendedName>
</protein>
<dbReference type="CDD" id="cd00067">
    <property type="entry name" value="GAL4"/>
    <property type="match status" value="1"/>
</dbReference>